<comment type="similarity">
    <text evidence="2">Belongs to the GSP N family.</text>
</comment>
<evidence type="ECO:0000256" key="4">
    <source>
        <dbReference type="ARBA" id="ARBA00022448"/>
    </source>
</evidence>
<evidence type="ECO:0000256" key="1">
    <source>
        <dbReference type="ARBA" id="ARBA00004533"/>
    </source>
</evidence>
<evidence type="ECO:0000256" key="8">
    <source>
        <dbReference type="ARBA" id="ARBA00022927"/>
    </source>
</evidence>
<comment type="subcellular location">
    <subcellularLocation>
        <location evidence="1">Cell inner membrane</location>
    </subcellularLocation>
</comment>
<evidence type="ECO:0000256" key="7">
    <source>
        <dbReference type="ARBA" id="ARBA00022692"/>
    </source>
</evidence>
<evidence type="ECO:0000313" key="11">
    <source>
        <dbReference type="EMBL" id="QSX30250.1"/>
    </source>
</evidence>
<evidence type="ECO:0000313" key="12">
    <source>
        <dbReference type="Proteomes" id="UP000663281"/>
    </source>
</evidence>
<reference evidence="11 12" key="1">
    <citation type="submission" date="2021-03" db="EMBL/GenBank/DDBJ databases">
        <title>Novel species identification of genus Shewanella.</title>
        <authorList>
            <person name="Liu G."/>
            <person name="Zhang Q."/>
        </authorList>
    </citation>
    <scope>NUCLEOTIDE SEQUENCE [LARGE SCALE GENOMIC DNA]</scope>
    <source>
        <strain evidence="11 12">FJAT-53726</strain>
    </source>
</reference>
<keyword evidence="12" id="KW-1185">Reference proteome</keyword>
<keyword evidence="7" id="KW-0812">Transmembrane</keyword>
<evidence type="ECO:0000256" key="2">
    <source>
        <dbReference type="ARBA" id="ARBA00007208"/>
    </source>
</evidence>
<keyword evidence="4" id="KW-0813">Transport</keyword>
<evidence type="ECO:0000256" key="10">
    <source>
        <dbReference type="ARBA" id="ARBA00030772"/>
    </source>
</evidence>
<protein>
    <recommendedName>
        <fullName evidence="3">Type II secretion system protein N</fullName>
    </recommendedName>
    <alternativeName>
        <fullName evidence="10">General secretion pathway protein N</fullName>
    </alternativeName>
</protein>
<dbReference type="GO" id="GO:0015627">
    <property type="term" value="C:type II protein secretion system complex"/>
    <property type="evidence" value="ECO:0007669"/>
    <property type="project" value="InterPro"/>
</dbReference>
<dbReference type="KEGG" id="scyp:JYB88_00805"/>
<dbReference type="InterPro" id="IPR022792">
    <property type="entry name" value="T2SS_protein-GspN"/>
</dbReference>
<sequence>MIVVKKVVLGILLYLLFMLVLFPARLALGLAPLPKDVSVEGVSGSLWQGEASSVAFQGRQVDQVRWSLSPWALLLGSANLDLQVGHRRSAVTANGNLSLSMSGVGAHNFKVSAPHDFLIGNRRLPFGAEVRGNLELYLANFKQGSPWCEQLTGKLNIQGAGLKNQFGEYDLGNMGFGLGCTEGRILLKADEKDNQLGLVGTLELQADNKLLVKAKIRETDFQNEDMKKALAFLGRKDAEGYYPLEYQGKIPGL</sequence>
<evidence type="ECO:0000256" key="6">
    <source>
        <dbReference type="ARBA" id="ARBA00022519"/>
    </source>
</evidence>
<dbReference type="Proteomes" id="UP000663281">
    <property type="component" value="Chromosome"/>
</dbReference>
<dbReference type="GO" id="GO:0015628">
    <property type="term" value="P:protein secretion by the type II secretion system"/>
    <property type="evidence" value="ECO:0007669"/>
    <property type="project" value="InterPro"/>
</dbReference>
<keyword evidence="9" id="KW-0472">Membrane</keyword>
<proteinExistence type="inferred from homology"/>
<dbReference type="Pfam" id="PF01203">
    <property type="entry name" value="T2SSN"/>
    <property type="match status" value="1"/>
</dbReference>
<evidence type="ECO:0000256" key="9">
    <source>
        <dbReference type="ARBA" id="ARBA00023136"/>
    </source>
</evidence>
<organism evidence="11 12">
    <name type="scientific">Shewanella cyperi</name>
    <dbReference type="NCBI Taxonomy" id="2814292"/>
    <lineage>
        <taxon>Bacteria</taxon>
        <taxon>Pseudomonadati</taxon>
        <taxon>Pseudomonadota</taxon>
        <taxon>Gammaproteobacteria</taxon>
        <taxon>Alteromonadales</taxon>
        <taxon>Shewanellaceae</taxon>
        <taxon>Shewanella</taxon>
    </lineage>
</organism>
<keyword evidence="5" id="KW-1003">Cell membrane</keyword>
<keyword evidence="8" id="KW-0653">Protein transport</keyword>
<dbReference type="GO" id="GO:0005886">
    <property type="term" value="C:plasma membrane"/>
    <property type="evidence" value="ECO:0007669"/>
    <property type="project" value="UniProtKB-SubCell"/>
</dbReference>
<dbReference type="AlphaFoldDB" id="A0A974XKT6"/>
<dbReference type="EMBL" id="CP071504">
    <property type="protein sequence ID" value="QSX30250.1"/>
    <property type="molecule type" value="Genomic_DNA"/>
</dbReference>
<evidence type="ECO:0000256" key="5">
    <source>
        <dbReference type="ARBA" id="ARBA00022475"/>
    </source>
</evidence>
<name>A0A974XKT6_9GAMM</name>
<keyword evidence="6" id="KW-0997">Cell inner membrane</keyword>
<accession>A0A974XKT6</accession>
<gene>
    <name evidence="11" type="ORF">JYB88_00805</name>
</gene>
<evidence type="ECO:0000256" key="3">
    <source>
        <dbReference type="ARBA" id="ARBA00021563"/>
    </source>
</evidence>